<comment type="caution">
    <text evidence="11">The sequence shown here is derived from an EMBL/GenBank/DDBJ whole genome shotgun (WGS) entry which is preliminary data.</text>
</comment>
<dbReference type="GO" id="GO:0070131">
    <property type="term" value="P:positive regulation of mitochondrial translation"/>
    <property type="evidence" value="ECO:0007669"/>
    <property type="project" value="TreeGrafter"/>
</dbReference>
<dbReference type="AlphaFoldDB" id="A0AAN9TR25"/>
<sequence length="420" mass="49687">MNSLSRRCFRLSFTILNNSSFHLRPLYPTLIKSVRLGSRHFDFQNVPESQFDDFEDSYPSHKLFENIDFDGIVGDDLEMKKKLQVLILELSMKLQTETLLAPKQLTSNHWRRLLDLKTDKRRETFLKNLYIREKRKETYELIARNQREEIEFLSEKKLHGPLSTSSPMDYSLQGTTLFYRIYQRSYQQQSNFNLALAMMFGEDLVIDCSYEDFMTPDGINSCGRHITYLYSNNRLSNHPFNLILCNLDKNGRLMKVLSNYFAKMDEDNNYFITLTEKHYLDLYPAEKLIYMTPHCFNDMEKYEEDCVYILGAYVDAGKYKPVSSAKAKKYGVRTARLPLDKHLNWTQGSKLLPFNVCARILNDVKNGACWQYALRHVNIRKQKFQFFDNDIDIKEEQRMAAVQVREEAKRNMLYNLNFTK</sequence>
<keyword evidence="3" id="KW-0808">Transferase</keyword>
<dbReference type="PANTHER" id="PTHR13563">
    <property type="entry name" value="TRNA (GUANINE-9-) METHYLTRANSFERASE"/>
    <property type="match status" value="1"/>
</dbReference>
<organism evidence="11 12">
    <name type="scientific">Parthenolecanium corni</name>
    <dbReference type="NCBI Taxonomy" id="536013"/>
    <lineage>
        <taxon>Eukaryota</taxon>
        <taxon>Metazoa</taxon>
        <taxon>Ecdysozoa</taxon>
        <taxon>Arthropoda</taxon>
        <taxon>Hexapoda</taxon>
        <taxon>Insecta</taxon>
        <taxon>Pterygota</taxon>
        <taxon>Neoptera</taxon>
        <taxon>Paraneoptera</taxon>
        <taxon>Hemiptera</taxon>
        <taxon>Sternorrhyncha</taxon>
        <taxon>Coccoidea</taxon>
        <taxon>Coccidae</taxon>
        <taxon>Parthenolecanium</taxon>
    </lineage>
</organism>
<accession>A0AAN9TR25</accession>
<dbReference type="GO" id="GO:0032259">
    <property type="term" value="P:methylation"/>
    <property type="evidence" value="ECO:0007669"/>
    <property type="project" value="UniProtKB-KW"/>
</dbReference>
<evidence type="ECO:0000313" key="11">
    <source>
        <dbReference type="EMBL" id="KAK7601225.1"/>
    </source>
</evidence>
<keyword evidence="7" id="KW-0175">Coiled coil</keyword>
<dbReference type="CDD" id="cd18102">
    <property type="entry name" value="Trm10_MRRP1"/>
    <property type="match status" value="1"/>
</dbReference>
<name>A0AAN9TR25_9HEMI</name>
<keyword evidence="5" id="KW-0819">tRNA processing</keyword>
<dbReference type="Gene3D" id="3.40.1280.30">
    <property type="match status" value="1"/>
</dbReference>
<keyword evidence="12" id="KW-1185">Reference proteome</keyword>
<reference evidence="11 12" key="1">
    <citation type="submission" date="2024-03" db="EMBL/GenBank/DDBJ databases">
        <title>Adaptation during the transition from Ophiocordyceps entomopathogen to insect associate is accompanied by gene loss and intensified selection.</title>
        <authorList>
            <person name="Ward C.M."/>
            <person name="Onetto C.A."/>
            <person name="Borneman A.R."/>
        </authorList>
    </citation>
    <scope>NUCLEOTIDE SEQUENCE [LARGE SCALE GENOMIC DNA]</scope>
    <source>
        <strain evidence="11">AWRI1</strain>
        <tissue evidence="11">Single Adult Female</tissue>
    </source>
</reference>
<comment type="subcellular location">
    <subcellularLocation>
        <location evidence="1">Mitochondrion</location>
    </subcellularLocation>
</comment>
<dbReference type="Proteomes" id="UP001367676">
    <property type="component" value="Unassembled WGS sequence"/>
</dbReference>
<evidence type="ECO:0000256" key="2">
    <source>
        <dbReference type="ARBA" id="ARBA00022603"/>
    </source>
</evidence>
<gene>
    <name evidence="11" type="ORF">V9T40_008666</name>
</gene>
<dbReference type="GO" id="GO:0097745">
    <property type="term" value="P:mitochondrial tRNA 5'-end processing"/>
    <property type="evidence" value="ECO:0007669"/>
    <property type="project" value="TreeGrafter"/>
</dbReference>
<proteinExistence type="predicted"/>
<evidence type="ECO:0000313" key="12">
    <source>
        <dbReference type="Proteomes" id="UP001367676"/>
    </source>
</evidence>
<dbReference type="InterPro" id="IPR007356">
    <property type="entry name" value="tRNA_m1G_MeTrfase_euk"/>
</dbReference>
<evidence type="ECO:0000259" key="10">
    <source>
        <dbReference type="PROSITE" id="PS51675"/>
    </source>
</evidence>
<dbReference type="PANTHER" id="PTHR13563:SF5">
    <property type="entry name" value="TRNA METHYLTRANSFERASE 10 HOMOLOG C"/>
    <property type="match status" value="1"/>
</dbReference>
<dbReference type="EMBL" id="JBBCAQ010000010">
    <property type="protein sequence ID" value="KAK7601225.1"/>
    <property type="molecule type" value="Genomic_DNA"/>
</dbReference>
<dbReference type="GO" id="GO:0005739">
    <property type="term" value="C:mitochondrion"/>
    <property type="evidence" value="ECO:0007669"/>
    <property type="project" value="UniProtKB-SubCell"/>
</dbReference>
<dbReference type="PROSITE" id="PS51675">
    <property type="entry name" value="SAM_MT_TRM10"/>
    <property type="match status" value="1"/>
</dbReference>
<dbReference type="InterPro" id="IPR025812">
    <property type="entry name" value="Trm10_C_MTase_dom"/>
</dbReference>
<keyword evidence="8" id="KW-0496">Mitochondrion</keyword>
<protein>
    <recommendedName>
        <fullName evidence="9">RNA (guanine-9-)-methyltransferase domain-containing protein 1</fullName>
    </recommendedName>
</protein>
<evidence type="ECO:0000256" key="1">
    <source>
        <dbReference type="ARBA" id="ARBA00004173"/>
    </source>
</evidence>
<evidence type="ECO:0000256" key="8">
    <source>
        <dbReference type="ARBA" id="ARBA00023128"/>
    </source>
</evidence>
<dbReference type="GO" id="GO:0008168">
    <property type="term" value="F:methyltransferase activity"/>
    <property type="evidence" value="ECO:0007669"/>
    <property type="project" value="UniProtKB-KW"/>
</dbReference>
<keyword evidence="6" id="KW-0809">Transit peptide</keyword>
<evidence type="ECO:0000256" key="7">
    <source>
        <dbReference type="ARBA" id="ARBA00023054"/>
    </source>
</evidence>
<keyword evidence="4" id="KW-0949">S-adenosyl-L-methionine</keyword>
<dbReference type="GO" id="GO:0000049">
    <property type="term" value="F:tRNA binding"/>
    <property type="evidence" value="ECO:0007669"/>
    <property type="project" value="TreeGrafter"/>
</dbReference>
<dbReference type="InterPro" id="IPR028564">
    <property type="entry name" value="MT_TRM10-typ"/>
</dbReference>
<feature type="domain" description="SAM-dependent MTase TRM10-type" evidence="10">
    <location>
        <begin position="190"/>
        <end position="386"/>
    </location>
</feature>
<dbReference type="InterPro" id="IPR038459">
    <property type="entry name" value="MT_TRM10-typ_sf"/>
</dbReference>
<keyword evidence="2" id="KW-0489">Methyltransferase</keyword>
<dbReference type="GO" id="GO:0005654">
    <property type="term" value="C:nucleoplasm"/>
    <property type="evidence" value="ECO:0007669"/>
    <property type="project" value="TreeGrafter"/>
</dbReference>
<evidence type="ECO:0000256" key="9">
    <source>
        <dbReference type="ARBA" id="ARBA00029803"/>
    </source>
</evidence>
<evidence type="ECO:0000256" key="4">
    <source>
        <dbReference type="ARBA" id="ARBA00022691"/>
    </source>
</evidence>
<evidence type="ECO:0000256" key="5">
    <source>
        <dbReference type="ARBA" id="ARBA00022694"/>
    </source>
</evidence>
<evidence type="ECO:0000256" key="6">
    <source>
        <dbReference type="ARBA" id="ARBA00022946"/>
    </source>
</evidence>
<evidence type="ECO:0000256" key="3">
    <source>
        <dbReference type="ARBA" id="ARBA00022679"/>
    </source>
</evidence>